<evidence type="ECO:0000313" key="2">
    <source>
        <dbReference type="Proteomes" id="UP000703269"/>
    </source>
</evidence>
<accession>A0A9P3LPU9</accession>
<keyword evidence="2" id="KW-1185">Reference proteome</keyword>
<evidence type="ECO:0000313" key="1">
    <source>
        <dbReference type="EMBL" id="GJF00888.1"/>
    </source>
</evidence>
<gene>
    <name evidence="1" type="ORF">PsYK624_171910</name>
</gene>
<dbReference type="EMBL" id="BPQB01000229">
    <property type="protein sequence ID" value="GJF00888.1"/>
    <property type="molecule type" value="Genomic_DNA"/>
</dbReference>
<sequence>MPPPPHEQHERDLVHAPHARRLCVAFGATRDQDTDPSVPRHPCGVVVGRSTVFGNENVRAVLDVPQEFVKDAQLCVSFGAKRDQDIDPSATRGPCGLVVGRSTVFGNENVRAVLELGRMR</sequence>
<proteinExistence type="predicted"/>
<organism evidence="1 2">
    <name type="scientific">Phanerochaete sordida</name>
    <dbReference type="NCBI Taxonomy" id="48140"/>
    <lineage>
        <taxon>Eukaryota</taxon>
        <taxon>Fungi</taxon>
        <taxon>Dikarya</taxon>
        <taxon>Basidiomycota</taxon>
        <taxon>Agaricomycotina</taxon>
        <taxon>Agaricomycetes</taxon>
        <taxon>Polyporales</taxon>
        <taxon>Phanerochaetaceae</taxon>
        <taxon>Phanerochaete</taxon>
    </lineage>
</organism>
<dbReference type="AlphaFoldDB" id="A0A9P3LPU9"/>
<protein>
    <submittedName>
        <fullName evidence="1">Uncharacterized protein</fullName>
    </submittedName>
</protein>
<reference evidence="1 2" key="1">
    <citation type="submission" date="2021-08" db="EMBL/GenBank/DDBJ databases">
        <title>Draft Genome Sequence of Phanerochaete sordida strain YK-624.</title>
        <authorList>
            <person name="Mori T."/>
            <person name="Dohra H."/>
            <person name="Suzuki T."/>
            <person name="Kawagishi H."/>
            <person name="Hirai H."/>
        </authorList>
    </citation>
    <scope>NUCLEOTIDE SEQUENCE [LARGE SCALE GENOMIC DNA]</scope>
    <source>
        <strain evidence="1 2">YK-624</strain>
    </source>
</reference>
<comment type="caution">
    <text evidence="1">The sequence shown here is derived from an EMBL/GenBank/DDBJ whole genome shotgun (WGS) entry which is preliminary data.</text>
</comment>
<dbReference type="Proteomes" id="UP000703269">
    <property type="component" value="Unassembled WGS sequence"/>
</dbReference>
<name>A0A9P3LPU9_9APHY</name>